<sequence length="76" mass="7791">MPGPRDGDDGNIALARNSDVVASGEIGDAFCGGDFIRTRGIAGTNNDFVSGECKTPGKSTALFARTADNTDGKILN</sequence>
<dbReference type="EMBL" id="CAFBAA010000014">
    <property type="protein sequence ID" value="CAB4842767.1"/>
    <property type="molecule type" value="Genomic_DNA"/>
</dbReference>
<organism evidence="1">
    <name type="scientific">freshwater metagenome</name>
    <dbReference type="NCBI Taxonomy" id="449393"/>
    <lineage>
        <taxon>unclassified sequences</taxon>
        <taxon>metagenomes</taxon>
        <taxon>ecological metagenomes</taxon>
    </lineage>
</organism>
<dbReference type="AlphaFoldDB" id="A0A6J7BBD2"/>
<gene>
    <name evidence="1" type="ORF">UFOPK3266_00710</name>
</gene>
<proteinExistence type="predicted"/>
<accession>A0A6J7BBD2</accession>
<name>A0A6J7BBD2_9ZZZZ</name>
<reference evidence="1" key="1">
    <citation type="submission" date="2020-05" db="EMBL/GenBank/DDBJ databases">
        <authorList>
            <person name="Chiriac C."/>
            <person name="Salcher M."/>
            <person name="Ghai R."/>
            <person name="Kavagutti S V."/>
        </authorList>
    </citation>
    <scope>NUCLEOTIDE SEQUENCE</scope>
</reference>
<evidence type="ECO:0000313" key="1">
    <source>
        <dbReference type="EMBL" id="CAB4842767.1"/>
    </source>
</evidence>
<protein>
    <submittedName>
        <fullName evidence="1">Unannotated protein</fullName>
    </submittedName>
</protein>